<reference evidence="1" key="1">
    <citation type="submission" date="2023-01" db="EMBL/GenBank/DDBJ databases">
        <title>Draft genome sequence of Nocardiopsis sp. LSu2-4 isolated from halophytes.</title>
        <authorList>
            <person name="Duangmal K."/>
            <person name="Chantavorakit T."/>
        </authorList>
    </citation>
    <scope>NUCLEOTIDE SEQUENCE</scope>
    <source>
        <strain evidence="1">LSu2-4</strain>
    </source>
</reference>
<evidence type="ECO:0008006" key="3">
    <source>
        <dbReference type="Google" id="ProtNLM"/>
    </source>
</evidence>
<dbReference type="RefSeq" id="WP_270679007.1">
    <property type="nucleotide sequence ID" value="NZ_JAQFWP010000033.1"/>
</dbReference>
<name>A0ABT4TNV3_9ACTN</name>
<evidence type="ECO:0000313" key="1">
    <source>
        <dbReference type="EMBL" id="MDA2806366.1"/>
    </source>
</evidence>
<dbReference type="EMBL" id="JAQFWP010000033">
    <property type="protein sequence ID" value="MDA2806366.1"/>
    <property type="molecule type" value="Genomic_DNA"/>
</dbReference>
<keyword evidence="2" id="KW-1185">Reference proteome</keyword>
<protein>
    <recommendedName>
        <fullName evidence="3">DUF4365 domain-containing protein</fullName>
    </recommendedName>
</protein>
<dbReference type="Proteomes" id="UP001165685">
    <property type="component" value="Unassembled WGS sequence"/>
</dbReference>
<gene>
    <name evidence="1" type="ORF">O4U47_17775</name>
</gene>
<dbReference type="PANTHER" id="PTHR34613:SF1">
    <property type="entry name" value="SLL6017 PROTEIN"/>
    <property type="match status" value="1"/>
</dbReference>
<dbReference type="PANTHER" id="PTHR34613">
    <property type="entry name" value="SLL0800 PROTEIN"/>
    <property type="match status" value="1"/>
</dbReference>
<feature type="non-terminal residue" evidence="1">
    <location>
        <position position="252"/>
    </location>
</feature>
<sequence length="252" mass="27867">MPSAEHELPLEFVRNNPEMTAVLLKEAFGFKIPDYDTARTVSGDCADLAPKDYRGDAVVSFTEDGDRNVFAVVFEVQRKPDQRKRFSWPVYHSTVRARLECPTALMVLCPDSATADWARFPIDTGHPEYALRPLVVGPTEIPVITDPARAREQPELSALSALAHGGDDAGEAVLAAYAEALSVLPRDRGPIYHDYVLNGLSETARAFWEALMATDTYTFKSDFARYYIATGEARGEARGEAKALLWLLEARG</sequence>
<proteinExistence type="predicted"/>
<organism evidence="1 2">
    <name type="scientific">Nocardiopsis suaedae</name>
    <dbReference type="NCBI Taxonomy" id="3018444"/>
    <lineage>
        <taxon>Bacteria</taxon>
        <taxon>Bacillati</taxon>
        <taxon>Actinomycetota</taxon>
        <taxon>Actinomycetes</taxon>
        <taxon>Streptosporangiales</taxon>
        <taxon>Nocardiopsidaceae</taxon>
        <taxon>Nocardiopsis</taxon>
    </lineage>
</organism>
<comment type="caution">
    <text evidence="1">The sequence shown here is derived from an EMBL/GenBank/DDBJ whole genome shotgun (WGS) entry which is preliminary data.</text>
</comment>
<evidence type="ECO:0000313" key="2">
    <source>
        <dbReference type="Proteomes" id="UP001165685"/>
    </source>
</evidence>
<accession>A0ABT4TNV3</accession>